<dbReference type="EMBL" id="CAICTM010000311">
    <property type="protein sequence ID" value="CAB9507593.1"/>
    <property type="molecule type" value="Genomic_DNA"/>
</dbReference>
<dbReference type="InterPro" id="IPR036770">
    <property type="entry name" value="Ankyrin_rpt-contain_sf"/>
</dbReference>
<name>A0A9N8HAB0_9STRA</name>
<evidence type="ECO:0000313" key="3">
    <source>
        <dbReference type="Proteomes" id="UP001153069"/>
    </source>
</evidence>
<dbReference type="Proteomes" id="UP001153069">
    <property type="component" value="Unassembled WGS sequence"/>
</dbReference>
<proteinExistence type="predicted"/>
<dbReference type="OrthoDB" id="194358at2759"/>
<reference evidence="2" key="1">
    <citation type="submission" date="2020-06" db="EMBL/GenBank/DDBJ databases">
        <authorList>
            <consortium name="Plant Systems Biology data submission"/>
        </authorList>
    </citation>
    <scope>NUCLEOTIDE SEQUENCE</scope>
    <source>
        <strain evidence="2">D6</strain>
    </source>
</reference>
<dbReference type="Pfam" id="PF12796">
    <property type="entry name" value="Ank_2"/>
    <property type="match status" value="1"/>
</dbReference>
<evidence type="ECO:0000313" key="2">
    <source>
        <dbReference type="EMBL" id="CAB9507593.1"/>
    </source>
</evidence>
<dbReference type="SUPFAM" id="SSF48403">
    <property type="entry name" value="Ankyrin repeat"/>
    <property type="match status" value="1"/>
</dbReference>
<keyword evidence="3" id="KW-1185">Reference proteome</keyword>
<gene>
    <name evidence="2" type="ORF">SEMRO_312_G114650.1</name>
</gene>
<protein>
    <submittedName>
        <fullName evidence="2">Ankyrin repeat-containing protein</fullName>
    </submittedName>
</protein>
<dbReference type="InterPro" id="IPR002110">
    <property type="entry name" value="Ankyrin_rpt"/>
</dbReference>
<feature type="region of interest" description="Disordered" evidence="1">
    <location>
        <begin position="1"/>
        <end position="25"/>
    </location>
</feature>
<evidence type="ECO:0000256" key="1">
    <source>
        <dbReference type="SAM" id="MobiDB-lite"/>
    </source>
</evidence>
<dbReference type="AlphaFoldDB" id="A0A9N8HAB0"/>
<accession>A0A9N8HAB0</accession>
<dbReference type="Gene3D" id="1.25.40.20">
    <property type="entry name" value="Ankyrin repeat-containing domain"/>
    <property type="match status" value="1"/>
</dbReference>
<sequence length="449" mass="48459">MMDTSNSSRVFLPAKGPANAKKGADDRRMKLLLSLIESADIHSRSATGNMATASGVAATGSNSTASSNLSVASDSHLTANTVGDSNWAPMDARPNLVSPPLVPPPPLAAATKPSAAPLSKPPTLLSTAMFQMQHKNQAKGLKMPPPLPNAHNVPSNVALRSFNYNHTIPKAVFRQARTAPLATSKHTLATSKHTLAIPGNMFRRLSESSLTGESSKEASPSQLHTVCCWGADSRSDVAAIITSIVARDRMAIRRKCHIPRLSGSSKTTAVVTIKSPFRRAGGPRNQPYCFPLNLALLHQPRDKPDLKVLRLLAEVGPDVLRMDDGRNGGGSLIIALHHHPKNLEIVRLLLEANPNCVQVSDRRGNGPLHVACFHGAPLEIVEELYRRDPAAIDRANMCGETPWNIAQRNSLLSTSPVAEFLYACTKRREGRIRKTPTKISLPRTILKTK</sequence>
<organism evidence="2 3">
    <name type="scientific">Seminavis robusta</name>
    <dbReference type="NCBI Taxonomy" id="568900"/>
    <lineage>
        <taxon>Eukaryota</taxon>
        <taxon>Sar</taxon>
        <taxon>Stramenopiles</taxon>
        <taxon>Ochrophyta</taxon>
        <taxon>Bacillariophyta</taxon>
        <taxon>Bacillariophyceae</taxon>
        <taxon>Bacillariophycidae</taxon>
        <taxon>Naviculales</taxon>
        <taxon>Naviculaceae</taxon>
        <taxon>Seminavis</taxon>
    </lineage>
</organism>
<comment type="caution">
    <text evidence="2">The sequence shown here is derived from an EMBL/GenBank/DDBJ whole genome shotgun (WGS) entry which is preliminary data.</text>
</comment>